<dbReference type="Proteomes" id="UP000001876">
    <property type="component" value="Unassembled WGS sequence"/>
</dbReference>
<keyword evidence="1" id="KW-0547">Nucleotide-binding</keyword>
<evidence type="ECO:0000256" key="6">
    <source>
        <dbReference type="SAM" id="MobiDB-lite"/>
    </source>
</evidence>
<protein>
    <submittedName>
        <fullName evidence="10">Predicted protein</fullName>
    </submittedName>
</protein>
<dbReference type="Gene3D" id="3.40.50.300">
    <property type="entry name" value="P-loop containing nucleotide triphosphate hydrolases"/>
    <property type="match status" value="2"/>
</dbReference>
<accession>C1MQX8</accession>
<dbReference type="GO" id="GO:0016787">
    <property type="term" value="F:hydrolase activity"/>
    <property type="evidence" value="ECO:0007669"/>
    <property type="project" value="UniProtKB-KW"/>
</dbReference>
<keyword evidence="4" id="KW-0067">ATP-binding</keyword>
<dbReference type="EMBL" id="GG663738">
    <property type="protein sequence ID" value="EEH58158.1"/>
    <property type="molecule type" value="Genomic_DNA"/>
</dbReference>
<keyword evidence="2" id="KW-0378">Hydrolase</keyword>
<dbReference type="PANTHER" id="PTHR47963:SF3">
    <property type="entry name" value="DEAD-BOX ATP-DEPENDENT RNA HELICASE 47, MITOCHONDRIAL"/>
    <property type="match status" value="1"/>
</dbReference>
<dbReference type="InterPro" id="IPR014014">
    <property type="entry name" value="RNA_helicase_DEAD_Q_motif"/>
</dbReference>
<feature type="domain" description="DEAD-box RNA helicase Q" evidence="9">
    <location>
        <begin position="1"/>
        <end position="28"/>
    </location>
</feature>
<evidence type="ECO:0000313" key="11">
    <source>
        <dbReference type="Proteomes" id="UP000001876"/>
    </source>
</evidence>
<dbReference type="GO" id="GO:0003724">
    <property type="term" value="F:RNA helicase activity"/>
    <property type="evidence" value="ECO:0007669"/>
    <property type="project" value="InterPro"/>
</dbReference>
<feature type="compositionally biased region" description="Low complexity" evidence="6">
    <location>
        <begin position="233"/>
        <end position="250"/>
    </location>
</feature>
<dbReference type="PROSITE" id="PS51192">
    <property type="entry name" value="HELICASE_ATP_BIND_1"/>
    <property type="match status" value="1"/>
</dbReference>
<evidence type="ECO:0000256" key="2">
    <source>
        <dbReference type="ARBA" id="ARBA00022801"/>
    </source>
</evidence>
<dbReference type="SMART" id="SM00490">
    <property type="entry name" value="HELICc"/>
    <property type="match status" value="1"/>
</dbReference>
<reference evidence="10 11" key="1">
    <citation type="journal article" date="2009" name="Science">
        <title>Green evolution and dynamic adaptations revealed by genomes of the marine picoeukaryotes Micromonas.</title>
        <authorList>
            <person name="Worden A.Z."/>
            <person name="Lee J.H."/>
            <person name="Mock T."/>
            <person name="Rouze P."/>
            <person name="Simmons M.P."/>
            <person name="Aerts A.L."/>
            <person name="Allen A.E."/>
            <person name="Cuvelier M.L."/>
            <person name="Derelle E."/>
            <person name="Everett M.V."/>
            <person name="Foulon E."/>
            <person name="Grimwood J."/>
            <person name="Gundlach H."/>
            <person name="Henrissat B."/>
            <person name="Napoli C."/>
            <person name="McDonald S.M."/>
            <person name="Parker M.S."/>
            <person name="Rombauts S."/>
            <person name="Salamov A."/>
            <person name="Von Dassow P."/>
            <person name="Badger J.H."/>
            <person name="Coutinho P.M."/>
            <person name="Demir E."/>
            <person name="Dubchak I."/>
            <person name="Gentemann C."/>
            <person name="Eikrem W."/>
            <person name="Gready J.E."/>
            <person name="John U."/>
            <person name="Lanier W."/>
            <person name="Lindquist E.A."/>
            <person name="Lucas S."/>
            <person name="Mayer K.F."/>
            <person name="Moreau H."/>
            <person name="Not F."/>
            <person name="Otillar R."/>
            <person name="Panaud O."/>
            <person name="Pangilinan J."/>
            <person name="Paulsen I."/>
            <person name="Piegu B."/>
            <person name="Poliakov A."/>
            <person name="Robbens S."/>
            <person name="Schmutz J."/>
            <person name="Toulza E."/>
            <person name="Wyss T."/>
            <person name="Zelensky A."/>
            <person name="Zhou K."/>
            <person name="Armbrust E.V."/>
            <person name="Bhattacharya D."/>
            <person name="Goodenough U.W."/>
            <person name="Van de Peer Y."/>
            <person name="Grigoriev I.V."/>
        </authorList>
    </citation>
    <scope>NUCLEOTIDE SEQUENCE [LARGE SCALE GENOMIC DNA]</scope>
    <source>
        <strain evidence="10 11">CCMP1545</strain>
    </source>
</reference>
<dbReference type="AlphaFoldDB" id="C1MQX8"/>
<evidence type="ECO:0000256" key="1">
    <source>
        <dbReference type="ARBA" id="ARBA00022741"/>
    </source>
</evidence>
<dbReference type="GeneID" id="9683271"/>
<evidence type="ECO:0000256" key="5">
    <source>
        <dbReference type="PROSITE-ProRule" id="PRU00552"/>
    </source>
</evidence>
<evidence type="ECO:0000256" key="4">
    <source>
        <dbReference type="ARBA" id="ARBA00022840"/>
    </source>
</evidence>
<gene>
    <name evidence="10" type="ORF">MICPUCDRAFT_2115</name>
</gene>
<evidence type="ECO:0000259" key="7">
    <source>
        <dbReference type="PROSITE" id="PS51192"/>
    </source>
</evidence>
<sequence>SWTDLGLPKNLVAALQRVGFDEPSAPQVAAIPRLMRGENVALQAHTGSGKTMAYLLPALTAAAAEEELPAKERSEAVQLLVVVPSQELAMQIVRQIERLLGDYGRAITQQCIGGANVRRQEEAIRAKKPLIVVGTPGRLAELSRTGILRTHGVKCLVIDEADDLLASNFRRDMARITDHTGKGVLGGRQTVIVSATLRRETLDQYGYMAPDLVHVVAGRAAVAREDSVAAVAAAKNSNSDSNSNSNSNSREATDDEVETTNASLPPQLEHYSVVAERGKKVDRLRRAIHATGAERALVFLNFGHRLSETRDKLATRGMECGVLHGGMNKLERAAELAAFRRGDFRALLVSDLAARGIDVPEIDAVFNLELPTDATHYVHRAGRTGRMGASGIVVSIAEEREAFVLPKLARSLGVEILAADLQKGRVV</sequence>
<name>C1MQX8_MICPC</name>
<dbReference type="OMA" id="KHYYCIS"/>
<dbReference type="STRING" id="564608.C1MQX8"/>
<dbReference type="GO" id="GO:0003723">
    <property type="term" value="F:RNA binding"/>
    <property type="evidence" value="ECO:0007669"/>
    <property type="project" value="TreeGrafter"/>
</dbReference>
<feature type="non-terminal residue" evidence="10">
    <location>
        <position position="427"/>
    </location>
</feature>
<keyword evidence="11" id="KW-1185">Reference proteome</keyword>
<dbReference type="RefSeq" id="XP_003058207.1">
    <property type="nucleotide sequence ID" value="XM_003058161.1"/>
</dbReference>
<evidence type="ECO:0000256" key="3">
    <source>
        <dbReference type="ARBA" id="ARBA00022806"/>
    </source>
</evidence>
<feature type="short sequence motif" description="Q motif" evidence="5">
    <location>
        <begin position="1"/>
        <end position="28"/>
    </location>
</feature>
<evidence type="ECO:0000259" key="8">
    <source>
        <dbReference type="PROSITE" id="PS51194"/>
    </source>
</evidence>
<feature type="region of interest" description="Disordered" evidence="6">
    <location>
        <begin position="233"/>
        <end position="265"/>
    </location>
</feature>
<dbReference type="OrthoDB" id="10256233at2759"/>
<dbReference type="SMART" id="SM00487">
    <property type="entry name" value="DEXDc"/>
    <property type="match status" value="1"/>
</dbReference>
<feature type="domain" description="Helicase ATP-binding" evidence="7">
    <location>
        <begin position="31"/>
        <end position="215"/>
    </location>
</feature>
<dbReference type="SUPFAM" id="SSF52540">
    <property type="entry name" value="P-loop containing nucleoside triphosphate hydrolases"/>
    <property type="match status" value="1"/>
</dbReference>
<keyword evidence="3" id="KW-0347">Helicase</keyword>
<proteinExistence type="predicted"/>
<dbReference type="PANTHER" id="PTHR47963">
    <property type="entry name" value="DEAD-BOX ATP-DEPENDENT RNA HELICASE 47, MITOCHONDRIAL"/>
    <property type="match status" value="1"/>
</dbReference>
<dbReference type="KEGG" id="mpp:MICPUCDRAFT_2115"/>
<dbReference type="InterPro" id="IPR001650">
    <property type="entry name" value="Helicase_C-like"/>
</dbReference>
<dbReference type="InterPro" id="IPR014001">
    <property type="entry name" value="Helicase_ATP-bd"/>
</dbReference>
<dbReference type="GO" id="GO:0005524">
    <property type="term" value="F:ATP binding"/>
    <property type="evidence" value="ECO:0007669"/>
    <property type="project" value="UniProtKB-KW"/>
</dbReference>
<organism evidence="11">
    <name type="scientific">Micromonas pusilla (strain CCMP1545)</name>
    <name type="common">Picoplanktonic green alga</name>
    <dbReference type="NCBI Taxonomy" id="564608"/>
    <lineage>
        <taxon>Eukaryota</taxon>
        <taxon>Viridiplantae</taxon>
        <taxon>Chlorophyta</taxon>
        <taxon>Mamiellophyceae</taxon>
        <taxon>Mamiellales</taxon>
        <taxon>Mamiellaceae</taxon>
        <taxon>Micromonas</taxon>
    </lineage>
</organism>
<dbReference type="PROSITE" id="PS51195">
    <property type="entry name" value="Q_MOTIF"/>
    <property type="match status" value="1"/>
</dbReference>
<evidence type="ECO:0000259" key="9">
    <source>
        <dbReference type="PROSITE" id="PS51195"/>
    </source>
</evidence>
<dbReference type="CDD" id="cd00268">
    <property type="entry name" value="DEADc"/>
    <property type="match status" value="1"/>
</dbReference>
<dbReference type="InterPro" id="IPR044742">
    <property type="entry name" value="DEAD/DEAH_RhlB"/>
</dbReference>
<evidence type="ECO:0000313" key="10">
    <source>
        <dbReference type="EMBL" id="EEH58158.1"/>
    </source>
</evidence>
<dbReference type="Pfam" id="PF00270">
    <property type="entry name" value="DEAD"/>
    <property type="match status" value="1"/>
</dbReference>
<feature type="domain" description="Helicase C-terminal" evidence="8">
    <location>
        <begin position="283"/>
        <end position="427"/>
    </location>
</feature>
<dbReference type="CDD" id="cd18787">
    <property type="entry name" value="SF2_C_DEAD"/>
    <property type="match status" value="1"/>
</dbReference>
<dbReference type="InterPro" id="IPR050547">
    <property type="entry name" value="DEAD_box_RNA_helicases"/>
</dbReference>
<dbReference type="PROSITE" id="PS51194">
    <property type="entry name" value="HELICASE_CTER"/>
    <property type="match status" value="1"/>
</dbReference>
<dbReference type="InterPro" id="IPR027417">
    <property type="entry name" value="P-loop_NTPase"/>
</dbReference>
<dbReference type="Pfam" id="PF00271">
    <property type="entry name" value="Helicase_C"/>
    <property type="match status" value="1"/>
</dbReference>
<dbReference type="eggNOG" id="KOG0327">
    <property type="taxonomic scope" value="Eukaryota"/>
</dbReference>
<feature type="non-terminal residue" evidence="10">
    <location>
        <position position="1"/>
    </location>
</feature>
<dbReference type="InterPro" id="IPR011545">
    <property type="entry name" value="DEAD/DEAH_box_helicase_dom"/>
</dbReference>